<dbReference type="GO" id="GO:0016853">
    <property type="term" value="F:isomerase activity"/>
    <property type="evidence" value="ECO:0007669"/>
    <property type="project" value="UniProtKB-KW"/>
</dbReference>
<dbReference type="Proteomes" id="UP001232343">
    <property type="component" value="Unassembled WGS sequence"/>
</dbReference>
<keyword evidence="3" id="KW-1185">Reference proteome</keyword>
<dbReference type="CDD" id="cd05006">
    <property type="entry name" value="SIS_GmhA"/>
    <property type="match status" value="1"/>
</dbReference>
<protein>
    <submittedName>
        <fullName evidence="2">D-sedoheptulose 7-phosphate isomerase</fullName>
        <ecNumber evidence="2">5.3.1.28</ecNumber>
    </submittedName>
</protein>
<dbReference type="InterPro" id="IPR001347">
    <property type="entry name" value="SIS_dom"/>
</dbReference>
<dbReference type="EMBL" id="JAUSUO010000012">
    <property type="protein sequence ID" value="MDQ0344911.1"/>
    <property type="molecule type" value="Genomic_DNA"/>
</dbReference>
<reference evidence="2 3" key="1">
    <citation type="submission" date="2023-07" db="EMBL/GenBank/DDBJ databases">
        <title>Genomic Encyclopedia of Type Strains, Phase IV (KMG-IV): sequencing the most valuable type-strain genomes for metagenomic binning, comparative biology and taxonomic classification.</title>
        <authorList>
            <person name="Goeker M."/>
        </authorList>
    </citation>
    <scope>NUCLEOTIDE SEQUENCE [LARGE SCALE GENOMIC DNA]</scope>
    <source>
        <strain evidence="2 3">DSM 27848</strain>
    </source>
</reference>
<accession>A0ABU0D914</accession>
<keyword evidence="2" id="KW-0413">Isomerase</keyword>
<organism evidence="2 3">
    <name type="scientific">Lederbergia wuyishanensis</name>
    <dbReference type="NCBI Taxonomy" id="1347903"/>
    <lineage>
        <taxon>Bacteria</taxon>
        <taxon>Bacillati</taxon>
        <taxon>Bacillota</taxon>
        <taxon>Bacilli</taxon>
        <taxon>Bacillales</taxon>
        <taxon>Bacillaceae</taxon>
        <taxon>Lederbergia</taxon>
    </lineage>
</organism>
<dbReference type="SUPFAM" id="SSF53697">
    <property type="entry name" value="SIS domain"/>
    <property type="match status" value="1"/>
</dbReference>
<evidence type="ECO:0000313" key="3">
    <source>
        <dbReference type="Proteomes" id="UP001232343"/>
    </source>
</evidence>
<dbReference type="RefSeq" id="WP_244683067.1">
    <property type="nucleotide sequence ID" value="NZ_JALIRM010000014.1"/>
</dbReference>
<evidence type="ECO:0000313" key="2">
    <source>
        <dbReference type="EMBL" id="MDQ0344911.1"/>
    </source>
</evidence>
<proteinExistence type="predicted"/>
<dbReference type="EC" id="5.3.1.28" evidence="2"/>
<evidence type="ECO:0000259" key="1">
    <source>
        <dbReference type="PROSITE" id="PS51464"/>
    </source>
</evidence>
<dbReference type="PANTHER" id="PTHR30390">
    <property type="entry name" value="SEDOHEPTULOSE 7-PHOSPHATE ISOMERASE / DNAA INITIATOR-ASSOCIATING FACTOR FOR REPLICATION INITIATION"/>
    <property type="match status" value="1"/>
</dbReference>
<dbReference type="PANTHER" id="PTHR30390:SF8">
    <property type="entry name" value="SUGAR ISOMERASE (SIS)"/>
    <property type="match status" value="1"/>
</dbReference>
<dbReference type="InterPro" id="IPR050099">
    <property type="entry name" value="SIS_GmhA/DiaA_subfam"/>
</dbReference>
<gene>
    <name evidence="2" type="ORF">J2S14_003756</name>
</gene>
<feature type="domain" description="SIS" evidence="1">
    <location>
        <begin position="28"/>
        <end position="191"/>
    </location>
</feature>
<comment type="caution">
    <text evidence="2">The sequence shown here is derived from an EMBL/GenBank/DDBJ whole genome shotgun (WGS) entry which is preliminary data.</text>
</comment>
<sequence>MFRSYYSQYQAEWLKVIQQLDINIIEKIYETIKNSTEKNQQIFVLGNGGSASSASHWACDFGKGVNVDGVKRLKILSLTDQIPLMTAYGNDINYSDIFVEQLKNLLNPEDIVIGLSVSGNSENVVRAFQYAKDLGAQVISLVGEKEGRMKGLSDISLVIPSNDYGVVEDVHMYVNHVISQFLKKENERQGALLAE</sequence>
<dbReference type="PROSITE" id="PS51464">
    <property type="entry name" value="SIS"/>
    <property type="match status" value="1"/>
</dbReference>
<dbReference type="InterPro" id="IPR035461">
    <property type="entry name" value="GmhA/DiaA"/>
</dbReference>
<dbReference type="Pfam" id="PF13580">
    <property type="entry name" value="SIS_2"/>
    <property type="match status" value="1"/>
</dbReference>
<name>A0ABU0D914_9BACI</name>
<dbReference type="InterPro" id="IPR046348">
    <property type="entry name" value="SIS_dom_sf"/>
</dbReference>
<dbReference type="Gene3D" id="3.40.50.10490">
    <property type="entry name" value="Glucose-6-phosphate isomerase like protein, domain 1"/>
    <property type="match status" value="1"/>
</dbReference>